<gene>
    <name evidence="2" type="ORF">B0A52_03746</name>
</gene>
<accession>A0A438N9W5</accession>
<evidence type="ECO:0000313" key="2">
    <source>
        <dbReference type="EMBL" id="RVX72556.1"/>
    </source>
</evidence>
<protein>
    <submittedName>
        <fullName evidence="2">Uncharacterized protein</fullName>
    </submittedName>
</protein>
<evidence type="ECO:0000313" key="3">
    <source>
        <dbReference type="Proteomes" id="UP000288859"/>
    </source>
</evidence>
<comment type="caution">
    <text evidence="2">The sequence shown here is derived from an EMBL/GenBank/DDBJ whole genome shotgun (WGS) entry which is preliminary data.</text>
</comment>
<name>A0A438N9W5_EXOME</name>
<reference evidence="2 3" key="1">
    <citation type="submission" date="2017-03" db="EMBL/GenBank/DDBJ databases">
        <title>Genomes of endolithic fungi from Antarctica.</title>
        <authorList>
            <person name="Coleine C."/>
            <person name="Masonjones S."/>
            <person name="Stajich J.E."/>
        </authorList>
    </citation>
    <scope>NUCLEOTIDE SEQUENCE [LARGE SCALE GENOMIC DNA]</scope>
    <source>
        <strain evidence="2 3">CCFEE 6314</strain>
    </source>
</reference>
<organism evidence="2 3">
    <name type="scientific">Exophiala mesophila</name>
    <name type="common">Black yeast-like fungus</name>
    <dbReference type="NCBI Taxonomy" id="212818"/>
    <lineage>
        <taxon>Eukaryota</taxon>
        <taxon>Fungi</taxon>
        <taxon>Dikarya</taxon>
        <taxon>Ascomycota</taxon>
        <taxon>Pezizomycotina</taxon>
        <taxon>Eurotiomycetes</taxon>
        <taxon>Chaetothyriomycetidae</taxon>
        <taxon>Chaetothyriales</taxon>
        <taxon>Herpotrichiellaceae</taxon>
        <taxon>Exophiala</taxon>
    </lineage>
</organism>
<dbReference type="EMBL" id="NAJM01000012">
    <property type="protein sequence ID" value="RVX72556.1"/>
    <property type="molecule type" value="Genomic_DNA"/>
</dbReference>
<evidence type="ECO:0000256" key="1">
    <source>
        <dbReference type="SAM" id="MobiDB-lite"/>
    </source>
</evidence>
<feature type="region of interest" description="Disordered" evidence="1">
    <location>
        <begin position="50"/>
        <end position="84"/>
    </location>
</feature>
<dbReference type="Proteomes" id="UP000288859">
    <property type="component" value="Unassembled WGS sequence"/>
</dbReference>
<sequence length="209" mass="23416">MQYLMAGTRDLPPEGNLSTLSTTLRNLKSSSLYIAVTSVKAYNTHEGQALYQKRQQSSDVEDDRAAPVKKAPRFRKGRSGQEPASIQELVGPIGTINPCSYTPEQTKLPRSSNLVLLNARTATITIFVTREAMGWGEDDDEAMGLLDYHFEEPIEAVALIAQGYDISETFNAGMKMPDSQEWQKAIETEPSYHTSLHFIDDYIEYVEFL</sequence>
<dbReference type="AlphaFoldDB" id="A0A438N9W5"/>
<proteinExistence type="predicted"/>